<proteinExistence type="predicted"/>
<dbReference type="RefSeq" id="XP_008021029.1">
    <property type="nucleotide sequence ID" value="XM_008022838.1"/>
</dbReference>
<evidence type="ECO:0000313" key="3">
    <source>
        <dbReference type="EMBL" id="EOA92094.1"/>
    </source>
</evidence>
<dbReference type="GO" id="GO:0008270">
    <property type="term" value="F:zinc ion binding"/>
    <property type="evidence" value="ECO:0007669"/>
    <property type="project" value="InterPro"/>
</dbReference>
<name>R0KT17_EXST2</name>
<feature type="domain" description="Zn(2)-C6 fungal-type" evidence="2">
    <location>
        <begin position="18"/>
        <end position="48"/>
    </location>
</feature>
<dbReference type="InterPro" id="IPR001138">
    <property type="entry name" value="Zn2Cys6_DnaBD"/>
</dbReference>
<dbReference type="CDD" id="cd00067">
    <property type="entry name" value="GAL4"/>
    <property type="match status" value="1"/>
</dbReference>
<dbReference type="GeneID" id="19396237"/>
<dbReference type="SMART" id="SM00066">
    <property type="entry name" value="GAL4"/>
    <property type="match status" value="1"/>
</dbReference>
<dbReference type="AlphaFoldDB" id="R0KT17"/>
<dbReference type="Gene3D" id="4.10.240.10">
    <property type="entry name" value="Zn(2)-C6 fungal-type DNA-binding domain"/>
    <property type="match status" value="1"/>
</dbReference>
<evidence type="ECO:0000313" key="4">
    <source>
        <dbReference type="Proteomes" id="UP000016935"/>
    </source>
</evidence>
<dbReference type="PROSITE" id="PS50048">
    <property type="entry name" value="ZN2_CY6_FUNGAL_2"/>
    <property type="match status" value="1"/>
</dbReference>
<dbReference type="HOGENOM" id="CLU_042074_0_0_1"/>
<dbReference type="OrthoDB" id="3862662at2759"/>
<dbReference type="EMBL" id="KB908481">
    <property type="protein sequence ID" value="EOA92094.1"/>
    <property type="molecule type" value="Genomic_DNA"/>
</dbReference>
<keyword evidence="4" id="KW-1185">Reference proteome</keyword>
<accession>R0KT17</accession>
<dbReference type="PROSITE" id="PS00463">
    <property type="entry name" value="ZN2_CY6_FUNGAL_1"/>
    <property type="match status" value="1"/>
</dbReference>
<reference evidence="3 4" key="1">
    <citation type="journal article" date="2012" name="PLoS Pathog.">
        <title>Diverse lifestyles and strategies of plant pathogenesis encoded in the genomes of eighteen Dothideomycetes fungi.</title>
        <authorList>
            <person name="Ohm R.A."/>
            <person name="Feau N."/>
            <person name="Henrissat B."/>
            <person name="Schoch C.L."/>
            <person name="Horwitz B.A."/>
            <person name="Barry K.W."/>
            <person name="Condon B.J."/>
            <person name="Copeland A.C."/>
            <person name="Dhillon B."/>
            <person name="Glaser F."/>
            <person name="Hesse C.N."/>
            <person name="Kosti I."/>
            <person name="LaButti K."/>
            <person name="Lindquist E.A."/>
            <person name="Lucas S."/>
            <person name="Salamov A.A."/>
            <person name="Bradshaw R.E."/>
            <person name="Ciuffetti L."/>
            <person name="Hamelin R.C."/>
            <person name="Kema G.H.J."/>
            <person name="Lawrence C."/>
            <person name="Scott J.A."/>
            <person name="Spatafora J.W."/>
            <person name="Turgeon B.G."/>
            <person name="de Wit P.J.G.M."/>
            <person name="Zhong S."/>
            <person name="Goodwin S.B."/>
            <person name="Grigoriev I.V."/>
        </authorList>
    </citation>
    <scope>NUCLEOTIDE SEQUENCE [LARGE SCALE GENOMIC DNA]</scope>
    <source>
        <strain evidence="4">28A</strain>
    </source>
</reference>
<dbReference type="InterPro" id="IPR036864">
    <property type="entry name" value="Zn2-C6_fun-type_DNA-bd_sf"/>
</dbReference>
<gene>
    <name evidence="3" type="ORF">SETTUDRAFT_134145</name>
</gene>
<sequence>MDSGVQELITFTRKAANVCSYCRIRKQKCDRTLPRCNRCAGSNRNCDYTPHKAPQRVCDESDPLVSCHESCSQTDSSSRGMIKLLQRISACTNPFAPSELDTIRLWNTVQGILDLAGFDLSLALKEFGMCIHQWCPVLDENMLENGENDLSEQAERQPLFALCMWLLMQRPCIHQKSMSTTELYRTMKHIHVILQMDIEMRVEAIQVGMLIAAYEVSHGLRTQAHFTVSSCAIMLQILDCETSPVHIGKQSRMLKQLKSSLLRLDRVNHLMACPHYLQLVISPEHPIPTSLAKGLGPMPPTVRSSPRTIFFRTLVSIASGRVSAYIHARSHDLSPDEPYESVNKAIHDIISMLDGGPPPNTWLHCASYPTLVCSHILLQVTEHQFYITQNISGPSLPFIAAALHASRIMAWKMLCVAIDAIQVESDILQVPFAALCAVLRGAIVVLETRNGGEDIVAEKDLKGLWRLMTWFAGRWDIGKEYLIRVEQLTR</sequence>
<protein>
    <recommendedName>
        <fullName evidence="2">Zn(2)-C6 fungal-type domain-containing protein</fullName>
    </recommendedName>
</protein>
<dbReference type="Proteomes" id="UP000016935">
    <property type="component" value="Unassembled WGS sequence"/>
</dbReference>
<evidence type="ECO:0000259" key="2">
    <source>
        <dbReference type="PROSITE" id="PS50048"/>
    </source>
</evidence>
<reference evidence="3 4" key="2">
    <citation type="journal article" date="2013" name="PLoS Genet.">
        <title>Comparative genome structure, secondary metabolite, and effector coding capacity across Cochliobolus pathogens.</title>
        <authorList>
            <person name="Condon B.J."/>
            <person name="Leng Y."/>
            <person name="Wu D."/>
            <person name="Bushley K.E."/>
            <person name="Ohm R.A."/>
            <person name="Otillar R."/>
            <person name="Martin J."/>
            <person name="Schackwitz W."/>
            <person name="Grimwood J."/>
            <person name="MohdZainudin N."/>
            <person name="Xue C."/>
            <person name="Wang R."/>
            <person name="Manning V.A."/>
            <person name="Dhillon B."/>
            <person name="Tu Z.J."/>
            <person name="Steffenson B.J."/>
            <person name="Salamov A."/>
            <person name="Sun H."/>
            <person name="Lowry S."/>
            <person name="LaButti K."/>
            <person name="Han J."/>
            <person name="Copeland A."/>
            <person name="Lindquist E."/>
            <person name="Barry K."/>
            <person name="Schmutz J."/>
            <person name="Baker S.E."/>
            <person name="Ciuffetti L.M."/>
            <person name="Grigoriev I.V."/>
            <person name="Zhong S."/>
            <person name="Turgeon B.G."/>
        </authorList>
    </citation>
    <scope>NUCLEOTIDE SEQUENCE [LARGE SCALE GENOMIC DNA]</scope>
    <source>
        <strain evidence="4">28A</strain>
    </source>
</reference>
<evidence type="ECO:0000256" key="1">
    <source>
        <dbReference type="ARBA" id="ARBA00023242"/>
    </source>
</evidence>
<organism evidence="3 4">
    <name type="scientific">Exserohilum turcicum (strain 28A)</name>
    <name type="common">Northern leaf blight fungus</name>
    <name type="synonym">Setosphaeria turcica</name>
    <dbReference type="NCBI Taxonomy" id="671987"/>
    <lineage>
        <taxon>Eukaryota</taxon>
        <taxon>Fungi</taxon>
        <taxon>Dikarya</taxon>
        <taxon>Ascomycota</taxon>
        <taxon>Pezizomycotina</taxon>
        <taxon>Dothideomycetes</taxon>
        <taxon>Pleosporomycetidae</taxon>
        <taxon>Pleosporales</taxon>
        <taxon>Pleosporineae</taxon>
        <taxon>Pleosporaceae</taxon>
        <taxon>Exserohilum</taxon>
    </lineage>
</organism>
<dbReference type="SUPFAM" id="SSF57701">
    <property type="entry name" value="Zn2/Cys6 DNA-binding domain"/>
    <property type="match status" value="1"/>
</dbReference>
<dbReference type="GO" id="GO:0000981">
    <property type="term" value="F:DNA-binding transcription factor activity, RNA polymerase II-specific"/>
    <property type="evidence" value="ECO:0007669"/>
    <property type="project" value="InterPro"/>
</dbReference>
<dbReference type="eggNOG" id="ENOG502SSDB">
    <property type="taxonomic scope" value="Eukaryota"/>
</dbReference>
<dbReference type="Pfam" id="PF00172">
    <property type="entry name" value="Zn_clus"/>
    <property type="match status" value="1"/>
</dbReference>
<keyword evidence="1" id="KW-0539">Nucleus</keyword>